<name>A0AAJ8DXQ2_ASPNG</name>
<proteinExistence type="predicted"/>
<reference evidence="1" key="1">
    <citation type="submission" date="2025-02" db="EMBL/GenBank/DDBJ databases">
        <authorList>
            <consortium name="NCBI Genome Project"/>
        </authorList>
    </citation>
    <scope>NUCLEOTIDE SEQUENCE</scope>
</reference>
<organism evidence="1">
    <name type="scientific">Aspergillus niger</name>
    <dbReference type="NCBI Taxonomy" id="5061"/>
    <lineage>
        <taxon>Eukaryota</taxon>
        <taxon>Fungi</taxon>
        <taxon>Dikarya</taxon>
        <taxon>Ascomycota</taxon>
        <taxon>Pezizomycotina</taxon>
        <taxon>Eurotiomycetes</taxon>
        <taxon>Eurotiomycetidae</taxon>
        <taxon>Eurotiales</taxon>
        <taxon>Aspergillaceae</taxon>
        <taxon>Aspergillus</taxon>
        <taxon>Aspergillus subgen. Circumdati</taxon>
    </lineage>
</organism>
<dbReference type="RefSeq" id="XP_059599945.1">
    <property type="nucleotide sequence ID" value="XM_059746244.1"/>
</dbReference>
<dbReference type="VEuPathDB" id="FungiDB:An02g04450"/>
<reference evidence="1" key="2">
    <citation type="submission" date="2025-08" db="UniProtKB">
        <authorList>
            <consortium name="RefSeq"/>
        </authorList>
    </citation>
    <scope>IDENTIFICATION</scope>
</reference>
<dbReference type="GeneID" id="84590294"/>
<accession>A0AAJ8DXQ2</accession>
<protein>
    <submittedName>
        <fullName evidence="1">Uncharacterized protein</fullName>
    </submittedName>
</protein>
<dbReference type="KEGG" id="ang:An02g04450"/>
<dbReference type="AlphaFoldDB" id="A0AAJ8DXQ2"/>
<evidence type="ECO:0000313" key="1">
    <source>
        <dbReference type="RefSeq" id="XP_059599945.1"/>
    </source>
</evidence>
<gene>
    <name evidence="1" type="ORF">An02g04450</name>
</gene>
<sequence>MACNKVVRRTQSSVAGSDNVWVSFRSRWKNLGMIRQGEEKNSLREDDGAVKVTRSACRRGLDKELENMRPELLIPPAPRILCKRMGAETSNTRNAQMR</sequence>